<dbReference type="Gene3D" id="3.90.640.10">
    <property type="entry name" value="Actin, Chain A, domain 4"/>
    <property type="match status" value="1"/>
</dbReference>
<feature type="region of interest" description="Disordered" evidence="1">
    <location>
        <begin position="65"/>
        <end position="91"/>
    </location>
</feature>
<keyword evidence="2" id="KW-0472">Membrane</keyword>
<dbReference type="InterPro" id="IPR043129">
    <property type="entry name" value="ATPase_NBD"/>
</dbReference>
<proteinExistence type="predicted"/>
<organism evidence="3 4">
    <name type="scientific">Parabacteroides distasonis</name>
    <dbReference type="NCBI Taxonomy" id="823"/>
    <lineage>
        <taxon>Bacteria</taxon>
        <taxon>Pseudomonadati</taxon>
        <taxon>Bacteroidota</taxon>
        <taxon>Bacteroidia</taxon>
        <taxon>Bacteroidales</taxon>
        <taxon>Tannerellaceae</taxon>
        <taxon>Parabacteroides</taxon>
    </lineage>
</organism>
<dbReference type="Gene3D" id="3.30.420.40">
    <property type="match status" value="2"/>
</dbReference>
<evidence type="ECO:0000313" key="3">
    <source>
        <dbReference type="EMBL" id="OUP18891.1"/>
    </source>
</evidence>
<keyword evidence="2" id="KW-1133">Transmembrane helix</keyword>
<evidence type="ECO:0000256" key="2">
    <source>
        <dbReference type="SAM" id="Phobius"/>
    </source>
</evidence>
<protein>
    <recommendedName>
        <fullName evidence="5">Hsp70 family protein</fullName>
    </recommendedName>
</protein>
<dbReference type="CDD" id="cd10170">
    <property type="entry name" value="ASKHA_NBD_HSP70"/>
    <property type="match status" value="1"/>
</dbReference>
<dbReference type="AlphaFoldDB" id="A0A1Y4IML4"/>
<accession>A0A1Y4IML4</accession>
<keyword evidence="2" id="KW-0812">Transmembrane</keyword>
<sequence>MGKYNDTPIQTVIRLANGGDKEACKELSIRYLTGLDVEENPSKAQYWKTLSLENSKALSSSYNASSQSLTHDNSSNSSTITTSTNSTNFDSKMNIHTNQKYDWAITPDKSKHKYVIGIDFGHGETSAAFCPIGWDLLPGELEDIKDIDLGGNRKVIPSAINIQPNGQAFLGEAAFNPERLKKATVEVCFKKKPENLNGDKEALMIRYMHEVYLLIIENSISLFTEDNHLVYIATPSGWDKEAKYLYGEMARKAGLPIAGITTESAAAFSRAQQDTSSGLPQYIYQGAIVFDMGSSTLDFTYLCEGKQTDFGYDCGASKVEKIIYENIRCHNEDVIAFEKEYPTLVATLLFYARCAKEKIYSDPSICYRKTYNFDDIIGEGEELSEARMKFLFQPGELNQILEDNGYISEIRNAMIDFKNNHIGGKPIYVAFLTGGASRMNFIKDLVKECWGVDLIYRDPDPSLTISQGVAIEGRSEIRTGGTSKIKQELESIKLKSDIYTPFIDSLCNKLSNEIIETIGACVTNFRDNDTDVSINDLQAYIEENINEDLNQVGDWAMECYKETFENQTKEIRERLDEIVSNYSRQGVRMGSANVSIYSLPNIDMSMIAEQMRQLSSNFTDGDLVNGLVAGIAGAAVGGVIAMLLGGPLAWLIGGGALLANWFFGEEKTEEQKRQEALAKDLDKEQRQKVFDEFNNNWDNICQKIYKSVDQSIRSNYSLEKTIRTQSKATIDAYVKDCIIQIRLIEE</sequence>
<evidence type="ECO:0000313" key="4">
    <source>
        <dbReference type="Proteomes" id="UP000195950"/>
    </source>
</evidence>
<evidence type="ECO:0000256" key="1">
    <source>
        <dbReference type="SAM" id="MobiDB-lite"/>
    </source>
</evidence>
<gene>
    <name evidence="3" type="ORF">B5F32_10755</name>
</gene>
<feature type="compositionally biased region" description="Low complexity" evidence="1">
    <location>
        <begin position="65"/>
        <end position="88"/>
    </location>
</feature>
<reference evidence="4" key="1">
    <citation type="submission" date="2017-04" db="EMBL/GenBank/DDBJ databases">
        <title>Function of individual gut microbiota members based on whole genome sequencing of pure cultures obtained from chicken caecum.</title>
        <authorList>
            <person name="Medvecky M."/>
            <person name="Cejkova D."/>
            <person name="Polansky O."/>
            <person name="Karasova D."/>
            <person name="Kubasova T."/>
            <person name="Cizek A."/>
            <person name="Rychlik I."/>
        </authorList>
    </citation>
    <scope>NUCLEOTIDE SEQUENCE [LARGE SCALE GENOMIC DNA]</scope>
    <source>
        <strain evidence="4">An199</strain>
    </source>
</reference>
<dbReference type="RefSeq" id="WP_087344474.1">
    <property type="nucleotide sequence ID" value="NZ_NFJX01000008.1"/>
</dbReference>
<dbReference type="Proteomes" id="UP000195950">
    <property type="component" value="Unassembled WGS sequence"/>
</dbReference>
<name>A0A1Y4IML4_PARDI</name>
<dbReference type="SUPFAM" id="SSF53067">
    <property type="entry name" value="Actin-like ATPase domain"/>
    <property type="match status" value="2"/>
</dbReference>
<dbReference type="EMBL" id="NFJX01000008">
    <property type="protein sequence ID" value="OUP18891.1"/>
    <property type="molecule type" value="Genomic_DNA"/>
</dbReference>
<comment type="caution">
    <text evidence="3">The sequence shown here is derived from an EMBL/GenBank/DDBJ whole genome shotgun (WGS) entry which is preliminary data.</text>
</comment>
<evidence type="ECO:0008006" key="5">
    <source>
        <dbReference type="Google" id="ProtNLM"/>
    </source>
</evidence>
<feature type="transmembrane region" description="Helical" evidence="2">
    <location>
        <begin position="639"/>
        <end position="663"/>
    </location>
</feature>